<dbReference type="SUPFAM" id="SSF52540">
    <property type="entry name" value="P-loop containing nucleoside triphosphate hydrolases"/>
    <property type="match status" value="2"/>
</dbReference>
<dbReference type="InterPro" id="IPR038718">
    <property type="entry name" value="SNF2-like_sf"/>
</dbReference>
<feature type="compositionally biased region" description="Basic and acidic residues" evidence="10">
    <location>
        <begin position="925"/>
        <end position="941"/>
    </location>
</feature>
<feature type="compositionally biased region" description="Low complexity" evidence="10">
    <location>
        <begin position="1748"/>
        <end position="1761"/>
    </location>
</feature>
<evidence type="ECO:0000256" key="1">
    <source>
        <dbReference type="ARBA" id="ARBA00004123"/>
    </source>
</evidence>
<feature type="compositionally biased region" description="Basic and acidic residues" evidence="10">
    <location>
        <begin position="230"/>
        <end position="241"/>
    </location>
</feature>
<evidence type="ECO:0000313" key="13">
    <source>
        <dbReference type="EMBL" id="KKA21875.1"/>
    </source>
</evidence>
<evidence type="ECO:0000256" key="7">
    <source>
        <dbReference type="ARBA" id="ARBA00023125"/>
    </source>
</evidence>
<feature type="compositionally biased region" description="Polar residues" evidence="10">
    <location>
        <begin position="1762"/>
        <end position="1803"/>
    </location>
</feature>
<dbReference type="RefSeq" id="XP_013328487.1">
    <property type="nucleotide sequence ID" value="XM_013473033.1"/>
</dbReference>
<dbReference type="Gene3D" id="3.40.50.10810">
    <property type="entry name" value="Tandem AAA-ATPase domain"/>
    <property type="match status" value="1"/>
</dbReference>
<dbReference type="InterPro" id="IPR049730">
    <property type="entry name" value="SNF2/RAD54-like_C"/>
</dbReference>
<evidence type="ECO:0000256" key="8">
    <source>
        <dbReference type="ARBA" id="ARBA00023242"/>
    </source>
</evidence>
<dbReference type="SUPFAM" id="SSF47769">
    <property type="entry name" value="SAM/Pointed domain"/>
    <property type="match status" value="1"/>
</dbReference>
<dbReference type="Gene3D" id="3.40.50.300">
    <property type="entry name" value="P-loop containing nucleotide triphosphate hydrolases"/>
    <property type="match status" value="1"/>
</dbReference>
<dbReference type="GO" id="GO:0005634">
    <property type="term" value="C:nucleus"/>
    <property type="evidence" value="ECO:0007669"/>
    <property type="project" value="UniProtKB-SubCell"/>
</dbReference>
<feature type="region of interest" description="Disordered" evidence="10">
    <location>
        <begin position="891"/>
        <end position="941"/>
    </location>
</feature>
<feature type="compositionally biased region" description="Polar residues" evidence="10">
    <location>
        <begin position="708"/>
        <end position="718"/>
    </location>
</feature>
<dbReference type="Pfam" id="PF00271">
    <property type="entry name" value="Helicase_C"/>
    <property type="match status" value="1"/>
</dbReference>
<accession>A0A0F4YUV1</accession>
<feature type="region of interest" description="Disordered" evidence="10">
    <location>
        <begin position="642"/>
        <end position="661"/>
    </location>
</feature>
<comment type="caution">
    <text evidence="13">The sequence shown here is derived from an EMBL/GenBank/DDBJ whole genome shotgun (WGS) entry which is preliminary data.</text>
</comment>
<comment type="subcellular location">
    <subcellularLocation>
        <location evidence="1">Nucleus</location>
    </subcellularLocation>
</comment>
<feature type="region of interest" description="Disordered" evidence="10">
    <location>
        <begin position="1600"/>
        <end position="1626"/>
    </location>
</feature>
<dbReference type="CDD" id="cd18793">
    <property type="entry name" value="SF2_C_SNF"/>
    <property type="match status" value="1"/>
</dbReference>
<feature type="compositionally biased region" description="Low complexity" evidence="10">
    <location>
        <begin position="603"/>
        <end position="618"/>
    </location>
</feature>
<feature type="region of interest" description="Disordered" evidence="10">
    <location>
        <begin position="677"/>
        <end position="746"/>
    </location>
</feature>
<feature type="domain" description="Helicase C-terminal" evidence="12">
    <location>
        <begin position="1390"/>
        <end position="1541"/>
    </location>
</feature>
<reference evidence="13 14" key="1">
    <citation type="submission" date="2015-04" db="EMBL/GenBank/DDBJ databases">
        <authorList>
            <person name="Heijne W.H."/>
            <person name="Fedorova N.D."/>
            <person name="Nierman W.C."/>
            <person name="Vollebregt A.W."/>
            <person name="Zhao Z."/>
            <person name="Wu L."/>
            <person name="Kumar M."/>
            <person name="Stam H."/>
            <person name="van den Berg M.A."/>
            <person name="Pel H.J."/>
        </authorList>
    </citation>
    <scope>NUCLEOTIDE SEQUENCE [LARGE SCALE GENOMIC DNA]</scope>
    <source>
        <strain evidence="13 14">CBS 393.64</strain>
    </source>
</reference>
<dbReference type="InterPro" id="IPR013761">
    <property type="entry name" value="SAM/pointed_sf"/>
</dbReference>
<evidence type="ECO:0000313" key="14">
    <source>
        <dbReference type="Proteomes" id="UP000053958"/>
    </source>
</evidence>
<keyword evidence="3" id="KW-0547">Nucleotide-binding</keyword>
<dbReference type="Pfam" id="PF24580">
    <property type="entry name" value="DUF7607"/>
    <property type="match status" value="1"/>
</dbReference>
<feature type="compositionally biased region" description="Polar residues" evidence="10">
    <location>
        <begin position="1736"/>
        <end position="1747"/>
    </location>
</feature>
<keyword evidence="8" id="KW-0539">Nucleus</keyword>
<evidence type="ECO:0000256" key="6">
    <source>
        <dbReference type="ARBA" id="ARBA00022840"/>
    </source>
</evidence>
<feature type="compositionally biased region" description="Polar residues" evidence="10">
    <location>
        <begin position="132"/>
        <end position="142"/>
    </location>
</feature>
<feature type="domain" description="Helicase ATP-binding" evidence="11">
    <location>
        <begin position="1004"/>
        <end position="1207"/>
    </location>
</feature>
<feature type="region of interest" description="Disordered" evidence="10">
    <location>
        <begin position="118"/>
        <end position="246"/>
    </location>
</feature>
<dbReference type="InterPro" id="IPR001650">
    <property type="entry name" value="Helicase_C-like"/>
</dbReference>
<dbReference type="InterPro" id="IPR027417">
    <property type="entry name" value="P-loop_NTPase"/>
</dbReference>
<evidence type="ECO:0000259" key="11">
    <source>
        <dbReference type="PROSITE" id="PS51192"/>
    </source>
</evidence>
<dbReference type="GO" id="GO:0004386">
    <property type="term" value="F:helicase activity"/>
    <property type="evidence" value="ECO:0007669"/>
    <property type="project" value="UniProtKB-KW"/>
</dbReference>
<dbReference type="Pfam" id="PF00176">
    <property type="entry name" value="SNF2-rel_dom"/>
    <property type="match status" value="1"/>
</dbReference>
<evidence type="ECO:0000259" key="12">
    <source>
        <dbReference type="PROSITE" id="PS51194"/>
    </source>
</evidence>
<evidence type="ECO:0000256" key="9">
    <source>
        <dbReference type="SAM" id="Coils"/>
    </source>
</evidence>
<dbReference type="SMART" id="SM00490">
    <property type="entry name" value="HELICc"/>
    <property type="match status" value="1"/>
</dbReference>
<keyword evidence="6" id="KW-0067">ATP-binding</keyword>
<keyword evidence="5 13" id="KW-0347">Helicase</keyword>
<evidence type="ECO:0000256" key="2">
    <source>
        <dbReference type="ARBA" id="ARBA00007025"/>
    </source>
</evidence>
<dbReference type="GeneID" id="25316388"/>
<dbReference type="InterPro" id="IPR044574">
    <property type="entry name" value="ARIP4-like"/>
</dbReference>
<dbReference type="EMBL" id="LASV01000164">
    <property type="protein sequence ID" value="KKA21875.1"/>
    <property type="molecule type" value="Genomic_DNA"/>
</dbReference>
<keyword evidence="9" id="KW-0175">Coiled coil</keyword>
<keyword evidence="7" id="KW-0238">DNA-binding</keyword>
<feature type="compositionally biased region" description="Polar residues" evidence="10">
    <location>
        <begin position="1703"/>
        <end position="1714"/>
    </location>
</feature>
<feature type="region of interest" description="Disordered" evidence="10">
    <location>
        <begin position="600"/>
        <end position="633"/>
    </location>
</feature>
<dbReference type="InterPro" id="IPR056026">
    <property type="entry name" value="DUF7607"/>
</dbReference>
<dbReference type="Gene3D" id="1.10.150.50">
    <property type="entry name" value="Transcription Factor, Ets-1"/>
    <property type="match status" value="1"/>
</dbReference>
<dbReference type="STRING" id="1408163.A0A0F4YUV1"/>
<proteinExistence type="inferred from homology"/>
<feature type="coiled-coil region" evidence="9">
    <location>
        <begin position="488"/>
        <end position="515"/>
    </location>
</feature>
<organism evidence="13 14">
    <name type="scientific">Rasamsonia emersonii (strain ATCC 16479 / CBS 393.64 / IMI 116815)</name>
    <dbReference type="NCBI Taxonomy" id="1408163"/>
    <lineage>
        <taxon>Eukaryota</taxon>
        <taxon>Fungi</taxon>
        <taxon>Dikarya</taxon>
        <taxon>Ascomycota</taxon>
        <taxon>Pezizomycotina</taxon>
        <taxon>Eurotiomycetes</taxon>
        <taxon>Eurotiomycetidae</taxon>
        <taxon>Eurotiales</taxon>
        <taxon>Trichocomaceae</taxon>
        <taxon>Rasamsonia</taxon>
    </lineage>
</organism>
<dbReference type="GO" id="GO:0003677">
    <property type="term" value="F:DNA binding"/>
    <property type="evidence" value="ECO:0007669"/>
    <property type="project" value="UniProtKB-KW"/>
</dbReference>
<dbReference type="PANTHER" id="PTHR45797">
    <property type="entry name" value="RAD54-LIKE"/>
    <property type="match status" value="1"/>
</dbReference>
<protein>
    <submittedName>
        <fullName evidence="13">SNF2 family helicase/ATPase</fullName>
    </submittedName>
</protein>
<evidence type="ECO:0000256" key="4">
    <source>
        <dbReference type="ARBA" id="ARBA00022801"/>
    </source>
</evidence>
<gene>
    <name evidence="13" type="ORF">T310_4039</name>
</gene>
<dbReference type="InterPro" id="IPR000330">
    <property type="entry name" value="SNF2_N"/>
</dbReference>
<dbReference type="InterPro" id="IPR014001">
    <property type="entry name" value="Helicase_ATP-bd"/>
</dbReference>
<comment type="similarity">
    <text evidence="2">Belongs to the SNF2/RAD54 helicase family.</text>
</comment>
<dbReference type="SMART" id="SM00487">
    <property type="entry name" value="DEXDc"/>
    <property type="match status" value="1"/>
</dbReference>
<dbReference type="Proteomes" id="UP000053958">
    <property type="component" value="Unassembled WGS sequence"/>
</dbReference>
<dbReference type="GO" id="GO:0016887">
    <property type="term" value="F:ATP hydrolysis activity"/>
    <property type="evidence" value="ECO:0007669"/>
    <property type="project" value="InterPro"/>
</dbReference>
<feature type="compositionally biased region" description="Low complexity" evidence="10">
    <location>
        <begin position="1651"/>
        <end position="1683"/>
    </location>
</feature>
<dbReference type="PANTHER" id="PTHR45797:SF1">
    <property type="entry name" value="HELICASE ARIP4"/>
    <property type="match status" value="1"/>
</dbReference>
<keyword evidence="4" id="KW-0378">Hydrolase</keyword>
<dbReference type="GO" id="GO:0005524">
    <property type="term" value="F:ATP binding"/>
    <property type="evidence" value="ECO:0007669"/>
    <property type="project" value="UniProtKB-KW"/>
</dbReference>
<evidence type="ECO:0000256" key="5">
    <source>
        <dbReference type="ARBA" id="ARBA00022806"/>
    </source>
</evidence>
<sequence length="1836" mass="206526">MDLETGDPLDWTVDQVVAFLCHSSSAPWSQSANPARLPDPNAFEAAIRENMVNGEVLLNDVDKETLREDLGLKALGPRSTVMAAIRYLRKLSVKYQRAYSAHTSAYNDGQPAYSPRMTPMTVASHVPGSPQHYPNVSRQATPRQGMLPTSLPVAPSVPTAQEVKPELYPGDIPDRSLQPNGIHPSSEPPNSHQPVLDDDINNRPHDTPNPQPPQLPDERSVARGASPRLRPNEYFHVDSQGKKRRKLDLTSSALAQKEAVSDQETPQLRAKNWYMGPSRFDPMDVFYPIQPDSEVEESLFVTLSPGLPTGLRLFVKNCLHQLFRQQRVRLAAKDGYKRSAIFPCKSTLLGGNQPQFFTLYSSRDGQVTVTQETTADWPEFSLQSNQRPALGSKDRDPYDYLLEKYPVEENEEHALPLYGESGSEGEYDSDTWREIEESQEDQPKYLTSHEVNSVIERCVRDYEEQWRRDHLPKQEHKAHRIWMEAKRLRNRNQQTKSIQRDIEHLQRRLEKIKKEIHMDKYAKIADVEFICQSMEQTVFNIEAQKWRISILEKPECPPKVPAISKPRPKKVRLDLDEESLGSETDDLADDSLSDFIEHDDAPMDISMTSDSDDIISPSGKRRKQRNSNGQVQHKSALVKAFEMSPSPPMPPATTQQQPPTSYVPVGGQDIEMIDLTQSRPGSPGDDFEITTPPLNPARPAHEPESITPLKTEQPSSPAFSVIPPAPQSPSAGMARRTGTPSDRKKPELFDIDVDDFKRMVHVKWSVLEDRRDRQRLLTKLIACLPGDERTNMATTIPTYTRVELRSLTFRALQAMRNHSQKLRGLDAAQNEIIMRVASLYVSWNNCIRLNQKGINKSLLDNAINNKGDFEDFANQLTARLEAYTRLIARKAAPAKDDTSPTSTEDSDQDLLAASSRTPHKKRKREIKESEEVKRNHEAAQVRVALQEEQRKRLEKRMESMGVSNDDPERQAVSFEQPVIYLDAHIGRRVKSHQLNGIQFMWRELIQDEKGEGCLLAHTMGLGKTMQVISLLVTIAAAAASDDDSVRNQVPKRFHRSQTLILCPSSLIDNWYEEFLMWTPRKNYLGTIRKVTSSVTLQQRLAEVAAWHETGGVLILSYDIFRNWIHNKETKQRGKPLDDQTHARVREQLLKGPNIIVADEAHKMRNRASGLSTAASLFESKSRIALTGSPLANNLVDYFAMVDWIAPGYLGKFVEFKANYIEPIEDGLYADSTYTERRKSLKKLQVLKEILNPKINRADISVLKGSLPPKVEFVITVSLTDLQKKAYDLYVKSLLEDKSRGDVRSMMILSWLAILGLCCSHPACFKDRLLERANSQRKFTRRSDDFDQEEMPGDEPISQIGLSESMIAAQEELLSSVPDLDNPVHSHRAQILDRIISESIKAGDKVLVFSHSLSTLDYLEKLLISTGRRYSRLDGSTPVGVRQAATKNFNNATTLQQVFLISTRAGGLGLNIPGANRVIIYDFLFNPTWEEQAVGRAYRLGQQKPVFVYRFISAGTFEEVLHNKAVFKTQLAIRVVDKKNPVRWASKSLGEYLFPVKEVKKEDVSEYIGKDPRVLDKIIGDDKDRIIRKIALTETFQKEDNDKLTEEEKKDVQQELDDERLKRSDPEAYAKRMREKWMEQERERMAAEAKRVASMQAHQRAYQQAQQQARQQPQQQGQQQAPPQSWTPQQLQSLVYRGYIPPSTLGSVPTSNVPTSKPVIPDSAHNIGPPPLEPDTSVLNANAQSERTASAADGNTAAALSSISEMARTSTTASSGNQVAQPAPATSINERSGSSTVDHPTVSNGQKQPGPGTAAGGPQVAVSSTMRASPVFEGGSL</sequence>
<feature type="compositionally biased region" description="Low complexity" evidence="10">
    <location>
        <begin position="1804"/>
        <end position="1820"/>
    </location>
</feature>
<dbReference type="PROSITE" id="PS51192">
    <property type="entry name" value="HELICASE_ATP_BIND_1"/>
    <property type="match status" value="1"/>
</dbReference>
<dbReference type="PROSITE" id="PS51194">
    <property type="entry name" value="HELICASE_CTER"/>
    <property type="match status" value="1"/>
</dbReference>
<evidence type="ECO:0000256" key="3">
    <source>
        <dbReference type="ARBA" id="ARBA00022741"/>
    </source>
</evidence>
<dbReference type="OrthoDB" id="2020972at2759"/>
<dbReference type="CDD" id="cd18007">
    <property type="entry name" value="DEXHc_ATRX-like"/>
    <property type="match status" value="1"/>
</dbReference>
<name>A0A0F4YUV1_RASE3</name>
<feature type="region of interest" description="Disordered" evidence="10">
    <location>
        <begin position="1647"/>
        <end position="1836"/>
    </location>
</feature>
<evidence type="ECO:0000256" key="10">
    <source>
        <dbReference type="SAM" id="MobiDB-lite"/>
    </source>
</evidence>
<keyword evidence="14" id="KW-1185">Reference proteome</keyword>